<proteinExistence type="inferred from homology"/>
<reference evidence="9" key="2">
    <citation type="submission" date="2020-09" db="EMBL/GenBank/DDBJ databases">
        <authorList>
            <person name="Sun Q."/>
            <person name="Ohkuma M."/>
        </authorList>
    </citation>
    <scope>NUCLEOTIDE SEQUENCE</scope>
    <source>
        <strain evidence="9">JCM 4815</strain>
    </source>
</reference>
<accession>A0A918PTU1</accession>
<sequence>MLWVLTHDHARLLGGGGVAREVHHLYARWYGVLSQGAYPAGDPLWQYPPGAGPVLLAPGALPGLTYFQAFVTLTLAADAVIAIALTRAGTRSGHSLRGAALWTAALPLLLHLPLARYDVQVTAFAVVALLAMTGSPRACGALAALGALVKIWPALAVIGTPRGRTTKETWTAAVVTTGVLLAALAVLFPHPFGFLRQQGGRGVQIESLGGTALALARRAGWEGTVRYRYGALEYVGPYVPQAAAASLALTAAALGALLLWRLRARRWSPATPYDAALCAVLLLTVTSRVISPQYMVWLLGLAAVCLTSRHTAQRPVAALLVAATAVTAVMYPPLYKEVIHGTWTGCALLLLRNGLLTAAAALSFARLWRGTAGRHGPPPPVFRAGRRALRHPARTPVSF</sequence>
<dbReference type="EMBL" id="BMVW01000010">
    <property type="protein sequence ID" value="GGZ21754.1"/>
    <property type="molecule type" value="Genomic_DNA"/>
</dbReference>
<feature type="transmembrane region" description="Helical" evidence="8">
    <location>
        <begin position="98"/>
        <end position="117"/>
    </location>
</feature>
<dbReference type="PIRSF" id="PIRSF010361">
    <property type="entry name" value="UCP010361"/>
    <property type="match status" value="1"/>
</dbReference>
<evidence type="ECO:0000256" key="6">
    <source>
        <dbReference type="ARBA" id="ARBA00023136"/>
    </source>
</evidence>
<feature type="transmembrane region" description="Helical" evidence="8">
    <location>
        <begin position="170"/>
        <end position="188"/>
    </location>
</feature>
<comment type="subcellular location">
    <subcellularLocation>
        <location evidence="1">Cell membrane</location>
        <topology evidence="1">Multi-pass membrane protein</topology>
    </subcellularLocation>
</comment>
<comment type="caution">
    <text evidence="9">The sequence shown here is derived from an EMBL/GenBank/DDBJ whole genome shotgun (WGS) entry which is preliminary data.</text>
</comment>
<dbReference type="InterPro" id="IPR018584">
    <property type="entry name" value="GT87"/>
</dbReference>
<keyword evidence="2" id="KW-1003">Cell membrane</keyword>
<comment type="similarity">
    <text evidence="7">Belongs to the glycosyltransferase 87 family.</text>
</comment>
<keyword evidence="5 8" id="KW-1133">Transmembrane helix</keyword>
<evidence type="ECO:0000313" key="9">
    <source>
        <dbReference type="EMBL" id="GGZ21754.1"/>
    </source>
</evidence>
<keyword evidence="6 8" id="KW-0472">Membrane</keyword>
<keyword evidence="4 8" id="KW-0812">Transmembrane</keyword>
<dbReference type="RefSeq" id="WP_229859359.1">
    <property type="nucleotide sequence ID" value="NZ_BMVW01000010.1"/>
</dbReference>
<evidence type="ECO:0000313" key="10">
    <source>
        <dbReference type="Proteomes" id="UP000622166"/>
    </source>
</evidence>
<feature type="transmembrane region" description="Helical" evidence="8">
    <location>
        <begin position="66"/>
        <end position="86"/>
    </location>
</feature>
<evidence type="ECO:0000256" key="8">
    <source>
        <dbReference type="SAM" id="Phobius"/>
    </source>
</evidence>
<dbReference type="AlphaFoldDB" id="A0A918PTU1"/>
<name>A0A918PTU1_9ACTN</name>
<feature type="transmembrane region" description="Helical" evidence="8">
    <location>
        <begin position="123"/>
        <end position="149"/>
    </location>
</feature>
<feature type="transmembrane region" description="Helical" evidence="8">
    <location>
        <begin position="341"/>
        <end position="365"/>
    </location>
</feature>
<evidence type="ECO:0000256" key="7">
    <source>
        <dbReference type="ARBA" id="ARBA00024033"/>
    </source>
</evidence>
<feature type="transmembrane region" description="Helical" evidence="8">
    <location>
        <begin position="317"/>
        <end position="335"/>
    </location>
</feature>
<gene>
    <name evidence="9" type="ORF">GCM10010365_47400</name>
</gene>
<dbReference type="GO" id="GO:0005886">
    <property type="term" value="C:plasma membrane"/>
    <property type="evidence" value="ECO:0007669"/>
    <property type="project" value="UniProtKB-SubCell"/>
</dbReference>
<dbReference type="GO" id="GO:0016758">
    <property type="term" value="F:hexosyltransferase activity"/>
    <property type="evidence" value="ECO:0007669"/>
    <property type="project" value="InterPro"/>
</dbReference>
<evidence type="ECO:0000256" key="3">
    <source>
        <dbReference type="ARBA" id="ARBA00022679"/>
    </source>
</evidence>
<reference evidence="9" key="1">
    <citation type="journal article" date="2014" name="Int. J. Syst. Evol. Microbiol.">
        <title>Complete genome sequence of Corynebacterium casei LMG S-19264T (=DSM 44701T), isolated from a smear-ripened cheese.</title>
        <authorList>
            <consortium name="US DOE Joint Genome Institute (JGI-PGF)"/>
            <person name="Walter F."/>
            <person name="Albersmeier A."/>
            <person name="Kalinowski J."/>
            <person name="Ruckert C."/>
        </authorList>
    </citation>
    <scope>NUCLEOTIDE SEQUENCE</scope>
    <source>
        <strain evidence="9">JCM 4815</strain>
    </source>
</reference>
<evidence type="ECO:0000256" key="2">
    <source>
        <dbReference type="ARBA" id="ARBA00022475"/>
    </source>
</evidence>
<feature type="transmembrane region" description="Helical" evidence="8">
    <location>
        <begin position="238"/>
        <end position="260"/>
    </location>
</feature>
<keyword evidence="10" id="KW-1185">Reference proteome</keyword>
<keyword evidence="3" id="KW-0808">Transferase</keyword>
<dbReference type="InterPro" id="IPR016570">
    <property type="entry name" value="UCP010361"/>
</dbReference>
<dbReference type="Proteomes" id="UP000622166">
    <property type="component" value="Unassembled WGS sequence"/>
</dbReference>
<evidence type="ECO:0000256" key="5">
    <source>
        <dbReference type="ARBA" id="ARBA00022989"/>
    </source>
</evidence>
<organism evidence="9 10">
    <name type="scientific">Streptomyces poonensis</name>
    <dbReference type="NCBI Taxonomy" id="68255"/>
    <lineage>
        <taxon>Bacteria</taxon>
        <taxon>Bacillati</taxon>
        <taxon>Actinomycetota</taxon>
        <taxon>Actinomycetes</taxon>
        <taxon>Kitasatosporales</taxon>
        <taxon>Streptomycetaceae</taxon>
        <taxon>Streptomyces</taxon>
    </lineage>
</organism>
<protein>
    <submittedName>
        <fullName evidence="9">Membrane protein</fullName>
    </submittedName>
</protein>
<dbReference type="Pfam" id="PF09594">
    <property type="entry name" value="GT87"/>
    <property type="match status" value="1"/>
</dbReference>
<evidence type="ECO:0000256" key="1">
    <source>
        <dbReference type="ARBA" id="ARBA00004651"/>
    </source>
</evidence>
<evidence type="ECO:0000256" key="4">
    <source>
        <dbReference type="ARBA" id="ARBA00022692"/>
    </source>
</evidence>